<dbReference type="Proteomes" id="UP001597448">
    <property type="component" value="Unassembled WGS sequence"/>
</dbReference>
<organism evidence="2 3">
    <name type="scientific">Paenibacillus rhizoplanae</name>
    <dbReference type="NCBI Taxonomy" id="1917181"/>
    <lineage>
        <taxon>Bacteria</taxon>
        <taxon>Bacillati</taxon>
        <taxon>Bacillota</taxon>
        <taxon>Bacilli</taxon>
        <taxon>Bacillales</taxon>
        <taxon>Paenibacillaceae</taxon>
        <taxon>Paenibacillus</taxon>
    </lineage>
</organism>
<evidence type="ECO:0000313" key="3">
    <source>
        <dbReference type="Proteomes" id="UP001597448"/>
    </source>
</evidence>
<keyword evidence="1" id="KW-0812">Transmembrane</keyword>
<dbReference type="InterPro" id="IPR009229">
    <property type="entry name" value="AgrD"/>
</dbReference>
<protein>
    <submittedName>
        <fullName evidence="2">Cyclic lactone autoinducer peptide</fullName>
    </submittedName>
</protein>
<comment type="caution">
    <text evidence="2">The sequence shown here is derived from an EMBL/GenBank/DDBJ whole genome shotgun (WGS) entry which is preliminary data.</text>
</comment>
<name>A0ABW5F5A9_9BACL</name>
<dbReference type="RefSeq" id="WP_209985295.1">
    <property type="nucleotide sequence ID" value="NZ_JBHSVQ010000001.1"/>
</dbReference>
<proteinExistence type="predicted"/>
<dbReference type="EMBL" id="JBHUKY010000021">
    <property type="protein sequence ID" value="MFD2410265.1"/>
    <property type="molecule type" value="Genomic_DNA"/>
</dbReference>
<feature type="transmembrane region" description="Helical" evidence="1">
    <location>
        <begin position="12"/>
        <end position="33"/>
    </location>
</feature>
<evidence type="ECO:0000256" key="1">
    <source>
        <dbReference type="SAM" id="Phobius"/>
    </source>
</evidence>
<reference evidence="3" key="1">
    <citation type="journal article" date="2019" name="Int. J. Syst. Evol. Microbiol.">
        <title>The Global Catalogue of Microorganisms (GCM) 10K type strain sequencing project: providing services to taxonomists for standard genome sequencing and annotation.</title>
        <authorList>
            <consortium name="The Broad Institute Genomics Platform"/>
            <consortium name="The Broad Institute Genome Sequencing Center for Infectious Disease"/>
            <person name="Wu L."/>
            <person name="Ma J."/>
        </authorList>
    </citation>
    <scope>NUCLEOTIDE SEQUENCE [LARGE SCALE GENOMIC DNA]</scope>
    <source>
        <strain evidence="3">CCM 8725</strain>
    </source>
</reference>
<dbReference type="NCBIfam" id="TIGR04223">
    <property type="entry name" value="quorum_AgrD"/>
    <property type="match status" value="1"/>
</dbReference>
<accession>A0ABW5F5A9</accession>
<keyword evidence="1" id="KW-0472">Membrane</keyword>
<keyword evidence="3" id="KW-1185">Reference proteome</keyword>
<keyword evidence="1" id="KW-1133">Transmembrane helix</keyword>
<sequence>MRALQRKVVYKLASGLSALAALIVLVTASVFYINQPEVPEELLK</sequence>
<gene>
    <name evidence="2" type="ORF">ACFSX3_10310</name>
</gene>
<evidence type="ECO:0000313" key="2">
    <source>
        <dbReference type="EMBL" id="MFD2410265.1"/>
    </source>
</evidence>